<organism evidence="1">
    <name type="scientific">Brassica cretica</name>
    <name type="common">Mustard</name>
    <dbReference type="NCBI Taxonomy" id="69181"/>
    <lineage>
        <taxon>Eukaryota</taxon>
        <taxon>Viridiplantae</taxon>
        <taxon>Streptophyta</taxon>
        <taxon>Embryophyta</taxon>
        <taxon>Tracheophyta</taxon>
        <taxon>Spermatophyta</taxon>
        <taxon>Magnoliopsida</taxon>
        <taxon>eudicotyledons</taxon>
        <taxon>Gunneridae</taxon>
        <taxon>Pentapetalae</taxon>
        <taxon>rosids</taxon>
        <taxon>malvids</taxon>
        <taxon>Brassicales</taxon>
        <taxon>Brassicaceae</taxon>
        <taxon>Brassiceae</taxon>
        <taxon>Brassica</taxon>
    </lineage>
</organism>
<dbReference type="AlphaFoldDB" id="A0A8S9FKU6"/>
<reference evidence="1" key="1">
    <citation type="submission" date="2019-12" db="EMBL/GenBank/DDBJ databases">
        <title>Genome sequencing and annotation of Brassica cretica.</title>
        <authorList>
            <person name="Studholme D.J."/>
            <person name="Sarris P.F."/>
        </authorList>
    </citation>
    <scope>NUCLEOTIDE SEQUENCE</scope>
    <source>
        <strain evidence="1">PFS-102/07</strain>
        <tissue evidence="1">Leaf</tissue>
    </source>
</reference>
<comment type="caution">
    <text evidence="1">The sequence shown here is derived from an EMBL/GenBank/DDBJ whole genome shotgun (WGS) entry which is preliminary data.</text>
</comment>
<proteinExistence type="predicted"/>
<evidence type="ECO:0000313" key="1">
    <source>
        <dbReference type="EMBL" id="KAF2532996.1"/>
    </source>
</evidence>
<accession>A0A8S9FKU6</accession>
<protein>
    <submittedName>
        <fullName evidence="1">Uncharacterized protein</fullName>
    </submittedName>
</protein>
<gene>
    <name evidence="1" type="ORF">F2Q70_00029820</name>
</gene>
<sequence>MESSEIVGIGDYHIETKREKRWSLLSQLLADPILADVPSNPTLSDVVTLVSLEKGSAMRLSIVKFDCSSLDVAVMN</sequence>
<name>A0A8S9FKU6_BRACR</name>
<dbReference type="EMBL" id="QGKY02002305">
    <property type="protein sequence ID" value="KAF2532996.1"/>
    <property type="molecule type" value="Genomic_DNA"/>
</dbReference>